<feature type="non-terminal residue" evidence="1">
    <location>
        <position position="1"/>
    </location>
</feature>
<name>A0A1A8RS73_9TELE</name>
<organism evidence="1">
    <name type="scientific">Nothobranchius rachovii</name>
    <name type="common">bluefin notho</name>
    <dbReference type="NCBI Taxonomy" id="451742"/>
    <lineage>
        <taxon>Eukaryota</taxon>
        <taxon>Metazoa</taxon>
        <taxon>Chordata</taxon>
        <taxon>Craniata</taxon>
        <taxon>Vertebrata</taxon>
        <taxon>Euteleostomi</taxon>
        <taxon>Actinopterygii</taxon>
        <taxon>Neopterygii</taxon>
        <taxon>Teleostei</taxon>
        <taxon>Neoteleostei</taxon>
        <taxon>Acanthomorphata</taxon>
        <taxon>Ovalentaria</taxon>
        <taxon>Atherinomorphae</taxon>
        <taxon>Cyprinodontiformes</taxon>
        <taxon>Nothobranchiidae</taxon>
        <taxon>Nothobranchius</taxon>
    </lineage>
</organism>
<accession>A0A1A8RS73</accession>
<protein>
    <submittedName>
        <fullName evidence="1">Sp3b transcription factor</fullName>
    </submittedName>
</protein>
<reference evidence="1" key="1">
    <citation type="submission" date="2016-05" db="EMBL/GenBank/DDBJ databases">
        <authorList>
            <person name="Lavstsen T."/>
            <person name="Jespersen J.S."/>
        </authorList>
    </citation>
    <scope>NUCLEOTIDE SEQUENCE</scope>
    <source>
        <tissue evidence="1">Brain</tissue>
    </source>
</reference>
<reference evidence="1" key="2">
    <citation type="submission" date="2016-06" db="EMBL/GenBank/DDBJ databases">
        <title>The genome of a short-lived fish provides insights into sex chromosome evolution and the genetic control of aging.</title>
        <authorList>
            <person name="Reichwald K."/>
            <person name="Felder M."/>
            <person name="Petzold A."/>
            <person name="Koch P."/>
            <person name="Groth M."/>
            <person name="Platzer M."/>
        </authorList>
    </citation>
    <scope>NUCLEOTIDE SEQUENCE</scope>
    <source>
        <tissue evidence="1">Brain</tissue>
    </source>
</reference>
<gene>
    <name evidence="1" type="primary">SP3B</name>
</gene>
<dbReference type="EMBL" id="HAEH01019011">
    <property type="protein sequence ID" value="SBS08577.1"/>
    <property type="molecule type" value="Transcribed_RNA"/>
</dbReference>
<dbReference type="AlphaFoldDB" id="A0A1A8RS73"/>
<evidence type="ECO:0000313" key="1">
    <source>
        <dbReference type="EMBL" id="SBS08577.1"/>
    </source>
</evidence>
<proteinExistence type="predicted"/>
<feature type="non-terminal residue" evidence="1">
    <location>
        <position position="69"/>
    </location>
</feature>
<sequence>CSMVAVGSLQLAFYPRFCTSPFEEGGCAPTVALLRFRCCPPTLLPHHSGLQSEAKSTQDVGCQTDLVCC</sequence>